<accession>A0A0N4X7X8</accession>
<dbReference type="Proteomes" id="UP000268014">
    <property type="component" value="Unassembled WGS sequence"/>
</dbReference>
<organism evidence="9">
    <name type="scientific">Haemonchus placei</name>
    <name type="common">Barber's pole worm</name>
    <dbReference type="NCBI Taxonomy" id="6290"/>
    <lineage>
        <taxon>Eukaryota</taxon>
        <taxon>Metazoa</taxon>
        <taxon>Ecdysozoa</taxon>
        <taxon>Nematoda</taxon>
        <taxon>Chromadorea</taxon>
        <taxon>Rhabditida</taxon>
        <taxon>Rhabditina</taxon>
        <taxon>Rhabditomorpha</taxon>
        <taxon>Strongyloidea</taxon>
        <taxon>Trichostrongylidae</taxon>
        <taxon>Haemonchus</taxon>
    </lineage>
</organism>
<dbReference type="WBParaSite" id="HPLM_0002047001-mRNA-1">
    <property type="protein sequence ID" value="HPLM_0002047001-mRNA-1"/>
    <property type="gene ID" value="HPLM_0002047001"/>
</dbReference>
<dbReference type="SUPFAM" id="SSF50630">
    <property type="entry name" value="Acid proteases"/>
    <property type="match status" value="1"/>
</dbReference>
<dbReference type="InterPro" id="IPR021109">
    <property type="entry name" value="Peptidase_aspartic_dom_sf"/>
</dbReference>
<evidence type="ECO:0000256" key="2">
    <source>
        <dbReference type="ARBA" id="ARBA00022695"/>
    </source>
</evidence>
<gene>
    <name evidence="7" type="ORF">HPLM_LOCUS20462</name>
</gene>
<sequence length="361" mass="41741">MHHRHKRNKCKNVAAFSAEHARTHINVDVRGHKLRFQLDTGADITLISRHTWRRLNLPPLEPYTTPVKTADGSSMKIIGRFHTEFPVKGRISGKQHHGNGYCYVTESTNLLGLEWCTQLPAYKELQEKYRCRMVKEPEATRNSLVADLMKQCAEVLEMSSTTIKATLRELKMLFARFENLDVIVSGNRAQFTSEIFQESCDKQGIKHFGPLPLQGQAERYASTVKRSSPKPKERDKPDLLAEFLYCYRRTPCTTTPKQLSQAELLTLLKGKGSHKTVVERQFNPHHGARERSYHIEHPVCIRNYRPGQQKWIPAHCPREKPLWTSIVRRFNGRRTIVEKTHKSSVNQIITKCHRSNNENGW</sequence>
<dbReference type="GO" id="GO:0006508">
    <property type="term" value="P:proteolysis"/>
    <property type="evidence" value="ECO:0007669"/>
    <property type="project" value="InterPro"/>
</dbReference>
<dbReference type="EMBL" id="UZAF01022249">
    <property type="protein sequence ID" value="VDO84060.1"/>
    <property type="molecule type" value="Genomic_DNA"/>
</dbReference>
<dbReference type="Gene3D" id="3.30.420.10">
    <property type="entry name" value="Ribonuclease H-like superfamily/Ribonuclease H"/>
    <property type="match status" value="1"/>
</dbReference>
<dbReference type="AlphaFoldDB" id="A0A0N4X7X8"/>
<dbReference type="InterPro" id="IPR012337">
    <property type="entry name" value="RNaseH-like_sf"/>
</dbReference>
<name>A0A0N4X7X8_HAEPC</name>
<dbReference type="InterPro" id="IPR036397">
    <property type="entry name" value="RNaseH_sf"/>
</dbReference>
<protein>
    <submittedName>
        <fullName evidence="9">Peptidase A2 domain-containing protein</fullName>
    </submittedName>
</protein>
<dbReference type="SUPFAM" id="SSF53098">
    <property type="entry name" value="Ribonuclease H-like"/>
    <property type="match status" value="1"/>
</dbReference>
<dbReference type="InterPro" id="IPR001995">
    <property type="entry name" value="Peptidase_A2_cat"/>
</dbReference>
<evidence type="ECO:0000313" key="9">
    <source>
        <dbReference type="WBParaSite" id="HPLM_0002047001-mRNA-1"/>
    </source>
</evidence>
<evidence type="ECO:0000256" key="3">
    <source>
        <dbReference type="ARBA" id="ARBA00022722"/>
    </source>
</evidence>
<reference evidence="7 8" key="2">
    <citation type="submission" date="2018-11" db="EMBL/GenBank/DDBJ databases">
        <authorList>
            <consortium name="Pathogen Informatics"/>
        </authorList>
    </citation>
    <scope>NUCLEOTIDE SEQUENCE [LARGE SCALE GENOMIC DNA]</scope>
    <source>
        <strain evidence="7 8">MHpl1</strain>
    </source>
</reference>
<dbReference type="GO" id="GO:0003676">
    <property type="term" value="F:nucleic acid binding"/>
    <property type="evidence" value="ECO:0007669"/>
    <property type="project" value="InterPro"/>
</dbReference>
<dbReference type="OrthoDB" id="5875875at2759"/>
<keyword evidence="1" id="KW-0808">Transferase</keyword>
<dbReference type="GO" id="GO:0004519">
    <property type="term" value="F:endonuclease activity"/>
    <property type="evidence" value="ECO:0007669"/>
    <property type="project" value="UniProtKB-KW"/>
</dbReference>
<keyword evidence="4" id="KW-0255">Endonuclease</keyword>
<keyword evidence="8" id="KW-1185">Reference proteome</keyword>
<evidence type="ECO:0000256" key="1">
    <source>
        <dbReference type="ARBA" id="ARBA00022679"/>
    </source>
</evidence>
<keyword evidence="2" id="KW-0548">Nucleotidyltransferase</keyword>
<evidence type="ECO:0000313" key="7">
    <source>
        <dbReference type="EMBL" id="VDO84060.1"/>
    </source>
</evidence>
<dbReference type="PANTHER" id="PTHR37984:SF5">
    <property type="entry name" value="PROTEIN NYNRIN-LIKE"/>
    <property type="match status" value="1"/>
</dbReference>
<dbReference type="GO" id="GO:0016779">
    <property type="term" value="F:nucleotidyltransferase activity"/>
    <property type="evidence" value="ECO:0007669"/>
    <property type="project" value="UniProtKB-KW"/>
</dbReference>
<dbReference type="InterPro" id="IPR050951">
    <property type="entry name" value="Retrovirus_Pol_polyprotein"/>
</dbReference>
<keyword evidence="5" id="KW-0378">Hydrolase</keyword>
<keyword evidence="3" id="KW-0540">Nuclease</keyword>
<reference evidence="9" key="1">
    <citation type="submission" date="2017-02" db="UniProtKB">
        <authorList>
            <consortium name="WormBaseParasite"/>
        </authorList>
    </citation>
    <scope>IDENTIFICATION</scope>
</reference>
<evidence type="ECO:0000256" key="5">
    <source>
        <dbReference type="ARBA" id="ARBA00022801"/>
    </source>
</evidence>
<evidence type="ECO:0000313" key="8">
    <source>
        <dbReference type="Proteomes" id="UP000268014"/>
    </source>
</evidence>
<proteinExistence type="predicted"/>
<dbReference type="PANTHER" id="PTHR37984">
    <property type="entry name" value="PROTEIN CBG26694"/>
    <property type="match status" value="1"/>
</dbReference>
<feature type="domain" description="Peptidase A2" evidence="6">
    <location>
        <begin position="34"/>
        <end position="52"/>
    </location>
</feature>
<dbReference type="Gene3D" id="2.40.70.10">
    <property type="entry name" value="Acid Proteases"/>
    <property type="match status" value="1"/>
</dbReference>
<dbReference type="GO" id="GO:0004190">
    <property type="term" value="F:aspartic-type endopeptidase activity"/>
    <property type="evidence" value="ECO:0007669"/>
    <property type="project" value="InterPro"/>
</dbReference>
<dbReference type="Pfam" id="PF13975">
    <property type="entry name" value="gag-asp_proteas"/>
    <property type="match status" value="1"/>
</dbReference>
<evidence type="ECO:0000259" key="6">
    <source>
        <dbReference type="PROSITE" id="PS50175"/>
    </source>
</evidence>
<dbReference type="PROSITE" id="PS50175">
    <property type="entry name" value="ASP_PROT_RETROV"/>
    <property type="match status" value="1"/>
</dbReference>
<evidence type="ECO:0000256" key="4">
    <source>
        <dbReference type="ARBA" id="ARBA00022759"/>
    </source>
</evidence>